<organism evidence="2 3">
    <name type="scientific">Virgisporangium ochraceum</name>
    <dbReference type="NCBI Taxonomy" id="65505"/>
    <lineage>
        <taxon>Bacteria</taxon>
        <taxon>Bacillati</taxon>
        <taxon>Actinomycetota</taxon>
        <taxon>Actinomycetes</taxon>
        <taxon>Micromonosporales</taxon>
        <taxon>Micromonosporaceae</taxon>
        <taxon>Virgisporangium</taxon>
    </lineage>
</organism>
<dbReference type="PANTHER" id="PTHR19959">
    <property type="entry name" value="KINESIN LIGHT CHAIN"/>
    <property type="match status" value="1"/>
</dbReference>
<protein>
    <recommendedName>
        <fullName evidence="4">Tetratricopeptide repeat protein</fullName>
    </recommendedName>
</protein>
<comment type="caution">
    <text evidence="2">The sequence shown here is derived from an EMBL/GenBank/DDBJ whole genome shotgun (WGS) entry which is preliminary data.</text>
</comment>
<dbReference type="RefSeq" id="WP_203934337.1">
    <property type="nucleotide sequence ID" value="NZ_BOPH01000138.1"/>
</dbReference>
<evidence type="ECO:0000256" key="1">
    <source>
        <dbReference type="SAM" id="MobiDB-lite"/>
    </source>
</evidence>
<evidence type="ECO:0008006" key="4">
    <source>
        <dbReference type="Google" id="ProtNLM"/>
    </source>
</evidence>
<dbReference type="PANTHER" id="PTHR19959:SF119">
    <property type="entry name" value="FUNGAL LIPASE-LIKE DOMAIN-CONTAINING PROTEIN"/>
    <property type="match status" value="1"/>
</dbReference>
<dbReference type="EMBL" id="BOPH01000138">
    <property type="protein sequence ID" value="GIJ74538.1"/>
    <property type="molecule type" value="Genomic_DNA"/>
</dbReference>
<name>A0A8J4A453_9ACTN</name>
<feature type="region of interest" description="Disordered" evidence="1">
    <location>
        <begin position="874"/>
        <end position="931"/>
    </location>
</feature>
<proteinExistence type="predicted"/>
<gene>
    <name evidence="2" type="ORF">Voc01_094550</name>
</gene>
<dbReference type="AlphaFoldDB" id="A0A8J4A453"/>
<feature type="compositionally biased region" description="Pro residues" evidence="1">
    <location>
        <begin position="878"/>
        <end position="913"/>
    </location>
</feature>
<keyword evidence="3" id="KW-1185">Reference proteome</keyword>
<dbReference type="Gene3D" id="1.25.40.10">
    <property type="entry name" value="Tetratricopeptide repeat domain"/>
    <property type="match status" value="2"/>
</dbReference>
<dbReference type="Proteomes" id="UP000635606">
    <property type="component" value="Unassembled WGS sequence"/>
</dbReference>
<dbReference type="InterPro" id="IPR011990">
    <property type="entry name" value="TPR-like_helical_dom_sf"/>
</dbReference>
<dbReference type="SUPFAM" id="SSF48452">
    <property type="entry name" value="TPR-like"/>
    <property type="match status" value="3"/>
</dbReference>
<sequence>MSALVRPRSVTVAHRRSPYRLAPLDTAAVPLAIEDARGRPGRLLLAGHEVVPFVGREADLADLESWMASPDRMAVRLVRADGGQGKTRIARHLAARSAGRGWTVRRAVAAADRPDDGLPDSAGLLVVVDHAERSPLADLLVDLRTLGLRHDLPVRVLLLSRSAGSWFGASTGDTSRSTQELRPPGDRVALFRLAATHFAERLGIDAGPPPVPAFLDSDAFGNVLAVAMAALVGVDARSRGVDPPLAPDDLSRWLLDRERGTWAAARSAGRISVTDDTMRRAVYVATLTGPVRRDEAHAVLGRAGLGDAAVIDDHRFCYPPEDATGTVLGALRPDRLGEDLIGSTHTDADAGTARRLLDPGGGPVRPWMAHGLAVLVETAHRWPRVRDEIVAPLVRDHPALAFAALARLVELPGLDTATLEAVDAALPADRRVELAALSDALTAGRLAATDDPAERARVLGAHAGRLGSAGRTAEALGPATAAVGLYRTLAARDPATYRQPLAKALVSASLILVRLGTPRPALPYATEATALLRSPDGRYSLTGAQYVTTALIHEGSVHTELGDVTAGLAVTDEAIRLLRQVRQAHPETPPENLARALQHSGHQLWTLGRRSEALARTEEAVALRRTLATARPSTHAAGLAALLTELAGQLDGVGRRVEALAVTEEAVAVRRWAAGTGPDADLAAALTRQASALAALDRAADSLPVGEEAVALFRDLAARDLGAHGRGLALALKDASLVKARLGRVPEAAAAAEEAVALLRVLDRDRPTGSLASALVVLGAHYAALDRAEDALAVTAEGITLLRGRNSDAAELVPALTALSDRQAAAGLHAEALATAREAVRLVRRHTARETGAFEPALAQALTALTDRLASTITASPAPSPARSPAPSPAPSTAPSPAPSTAPSPPPEPPPRPSPRKVTTTPAAAPPVTPRVAPAAVRLGFLRDAELGGGEVRTRDGRRGRRYSPTVEAVPVVRLECRTGTERAIDRGFRQWGGLVRDLTHLTGWTLTPTASGLAVVDPTGVVVAEGDTPLPDGWVDEVTRQQRALVLIGPRLGVGLHPEERGPAQRWRELRDAQRNGLVAAGLVPWRGVSSRAGGS</sequence>
<evidence type="ECO:0000313" key="2">
    <source>
        <dbReference type="EMBL" id="GIJ74538.1"/>
    </source>
</evidence>
<accession>A0A8J4A453</accession>
<evidence type="ECO:0000313" key="3">
    <source>
        <dbReference type="Proteomes" id="UP000635606"/>
    </source>
</evidence>
<reference evidence="2" key="1">
    <citation type="submission" date="2021-01" db="EMBL/GenBank/DDBJ databases">
        <title>Whole genome shotgun sequence of Virgisporangium ochraceum NBRC 16418.</title>
        <authorList>
            <person name="Komaki H."/>
            <person name="Tamura T."/>
        </authorList>
    </citation>
    <scope>NUCLEOTIDE SEQUENCE</scope>
    <source>
        <strain evidence="2">NBRC 16418</strain>
    </source>
</reference>